<comment type="similarity">
    <text evidence="2">Belongs to the MoaE family.</text>
</comment>
<dbReference type="CDD" id="cd00756">
    <property type="entry name" value="MoaE"/>
    <property type="match status" value="1"/>
</dbReference>
<evidence type="ECO:0000256" key="2">
    <source>
        <dbReference type="ARBA" id="ARBA00005426"/>
    </source>
</evidence>
<dbReference type="Pfam" id="PF02391">
    <property type="entry name" value="MoaE"/>
    <property type="match status" value="1"/>
</dbReference>
<dbReference type="NCBIfam" id="NF007959">
    <property type="entry name" value="PRK10678.1"/>
    <property type="match status" value="1"/>
</dbReference>
<comment type="pathway">
    <text evidence="1">Cofactor biosynthesis; molybdopterin biosynthesis.</text>
</comment>
<comment type="catalytic activity">
    <reaction evidence="11">
        <text>2 [molybdopterin-synthase sulfur-carrier protein]-C-terminal-Gly-aminoethanethioate + cyclic pyranopterin phosphate + H2O = molybdopterin + 2 [molybdopterin-synthase sulfur-carrier protein]-C-terminal Gly-Gly + 2 H(+)</text>
        <dbReference type="Rhea" id="RHEA:26333"/>
        <dbReference type="Rhea" id="RHEA-COMP:12202"/>
        <dbReference type="Rhea" id="RHEA-COMP:19907"/>
        <dbReference type="ChEBI" id="CHEBI:15377"/>
        <dbReference type="ChEBI" id="CHEBI:15378"/>
        <dbReference type="ChEBI" id="CHEBI:58698"/>
        <dbReference type="ChEBI" id="CHEBI:59648"/>
        <dbReference type="ChEBI" id="CHEBI:90778"/>
        <dbReference type="ChEBI" id="CHEBI:232372"/>
        <dbReference type="EC" id="2.8.1.12"/>
    </reaction>
</comment>
<evidence type="ECO:0000256" key="7">
    <source>
        <dbReference type="ARBA" id="ARBA00029745"/>
    </source>
</evidence>
<dbReference type="InterPro" id="IPR036563">
    <property type="entry name" value="MoaE_sf"/>
</dbReference>
<evidence type="ECO:0000256" key="10">
    <source>
        <dbReference type="ARBA" id="ARBA00032474"/>
    </source>
</evidence>
<dbReference type="InterPro" id="IPR003448">
    <property type="entry name" value="Mopterin_biosynth_MoaE"/>
</dbReference>
<dbReference type="Gene3D" id="3.90.1170.40">
    <property type="entry name" value="Molybdopterin biosynthesis MoaE subunit"/>
    <property type="match status" value="1"/>
</dbReference>
<organism evidence="13 14">
    <name type="scientific">Spongiibacter thalassae</name>
    <dbReference type="NCBI Taxonomy" id="2721624"/>
    <lineage>
        <taxon>Bacteria</taxon>
        <taxon>Pseudomonadati</taxon>
        <taxon>Pseudomonadota</taxon>
        <taxon>Gammaproteobacteria</taxon>
        <taxon>Cellvibrionales</taxon>
        <taxon>Spongiibacteraceae</taxon>
        <taxon>Spongiibacter</taxon>
    </lineage>
</organism>
<dbReference type="EMBL" id="JAAWWK010000002">
    <property type="protein sequence ID" value="NKI17453.1"/>
    <property type="molecule type" value="Genomic_DNA"/>
</dbReference>
<feature type="region of interest" description="Disordered" evidence="12">
    <location>
        <begin position="129"/>
        <end position="156"/>
    </location>
</feature>
<evidence type="ECO:0000256" key="9">
    <source>
        <dbReference type="ARBA" id="ARBA00030781"/>
    </source>
</evidence>
<proteinExistence type="inferred from homology"/>
<feature type="compositionally biased region" description="Basic and acidic residues" evidence="12">
    <location>
        <begin position="136"/>
        <end position="145"/>
    </location>
</feature>
<dbReference type="PANTHER" id="PTHR23404">
    <property type="entry name" value="MOLYBDOPTERIN SYNTHASE RELATED"/>
    <property type="match status" value="1"/>
</dbReference>
<keyword evidence="13" id="KW-0808">Transferase</keyword>
<reference evidence="13 14" key="1">
    <citation type="submission" date="2020-04" db="EMBL/GenBank/DDBJ databases">
        <authorList>
            <person name="Yoon J."/>
        </authorList>
    </citation>
    <scope>NUCLEOTIDE SEQUENCE [LARGE SCALE GENOMIC DNA]</scope>
    <source>
        <strain evidence="13 14">KMU-166</strain>
    </source>
</reference>
<keyword evidence="5" id="KW-0501">Molybdenum cofactor biosynthesis</keyword>
<evidence type="ECO:0000256" key="5">
    <source>
        <dbReference type="ARBA" id="ARBA00023150"/>
    </source>
</evidence>
<dbReference type="RefSeq" id="WP_168449948.1">
    <property type="nucleotide sequence ID" value="NZ_JAAWWK010000002.1"/>
</dbReference>
<evidence type="ECO:0000313" key="14">
    <source>
        <dbReference type="Proteomes" id="UP000765845"/>
    </source>
</evidence>
<evidence type="ECO:0000256" key="4">
    <source>
        <dbReference type="ARBA" id="ARBA00013858"/>
    </source>
</evidence>
<accession>A0ABX1GFX8</accession>
<name>A0ABX1GFX8_9GAMM</name>
<dbReference type="Proteomes" id="UP000765845">
    <property type="component" value="Unassembled WGS sequence"/>
</dbReference>
<protein>
    <recommendedName>
        <fullName evidence="4">Molybdopterin synthase catalytic subunit</fullName>
        <ecNumber evidence="3">2.8.1.12</ecNumber>
    </recommendedName>
    <alternativeName>
        <fullName evidence="9">MPT synthase subunit 2</fullName>
    </alternativeName>
    <alternativeName>
        <fullName evidence="7">Molybdenum cofactor biosynthesis protein E</fullName>
    </alternativeName>
    <alternativeName>
        <fullName evidence="8">Molybdopterin-converting factor large subunit</fullName>
    </alternativeName>
    <alternativeName>
        <fullName evidence="10">Molybdopterin-converting factor subunit 2</fullName>
    </alternativeName>
</protein>
<dbReference type="SUPFAM" id="SSF54690">
    <property type="entry name" value="Molybdopterin synthase subunit MoaE"/>
    <property type="match status" value="1"/>
</dbReference>
<evidence type="ECO:0000256" key="8">
    <source>
        <dbReference type="ARBA" id="ARBA00030407"/>
    </source>
</evidence>
<dbReference type="GO" id="GO:0030366">
    <property type="term" value="F:molybdopterin synthase activity"/>
    <property type="evidence" value="ECO:0007669"/>
    <property type="project" value="UniProtKB-EC"/>
</dbReference>
<comment type="caution">
    <text evidence="13">The sequence shown here is derived from an EMBL/GenBank/DDBJ whole genome shotgun (WGS) entry which is preliminary data.</text>
</comment>
<feature type="compositionally biased region" description="Polar residues" evidence="12">
    <location>
        <begin position="146"/>
        <end position="156"/>
    </location>
</feature>
<evidence type="ECO:0000256" key="1">
    <source>
        <dbReference type="ARBA" id="ARBA00005046"/>
    </source>
</evidence>
<keyword evidence="14" id="KW-1185">Reference proteome</keyword>
<evidence type="ECO:0000256" key="12">
    <source>
        <dbReference type="SAM" id="MobiDB-lite"/>
    </source>
</evidence>
<sequence length="156" mass="17616">MQISVRVQHEDFNVADESRRLSSTASGAIVQFIGVMRERNDGDQVALMELEHYPGMTESSIRRIIDTAGQRWTLQGVTVIHRVGEIRPGEQIVLVAVAAAHRGEAFAACEFVMDYLKCEAPFWKKERLADGSSRWVDSRESDTQARQRWSQPEPNG</sequence>
<gene>
    <name evidence="13" type="primary">moaE</name>
    <name evidence="13" type="ORF">HCU74_08490</name>
</gene>
<evidence type="ECO:0000256" key="6">
    <source>
        <dbReference type="ARBA" id="ARBA00026066"/>
    </source>
</evidence>
<evidence type="ECO:0000313" key="13">
    <source>
        <dbReference type="EMBL" id="NKI17453.1"/>
    </source>
</evidence>
<evidence type="ECO:0000256" key="11">
    <source>
        <dbReference type="ARBA" id="ARBA00049878"/>
    </source>
</evidence>
<evidence type="ECO:0000256" key="3">
    <source>
        <dbReference type="ARBA" id="ARBA00011950"/>
    </source>
</evidence>
<comment type="subunit">
    <text evidence="6">Heterotetramer of 2 MoaD subunits and 2 MoaE subunits. Also stable as homodimer. The enzyme changes between these two forms during catalysis.</text>
</comment>
<dbReference type="EC" id="2.8.1.12" evidence="3"/>